<dbReference type="InterPro" id="IPR003753">
    <property type="entry name" value="Exonuc_VII_L"/>
</dbReference>
<evidence type="ECO:0000256" key="4">
    <source>
        <dbReference type="ARBA" id="ARBA00022839"/>
    </source>
</evidence>
<feature type="domain" description="OB-fold nucleic acid binding" evidence="6">
    <location>
        <begin position="18"/>
        <end position="101"/>
    </location>
</feature>
<dbReference type="NCBIfam" id="TIGR00237">
    <property type="entry name" value="xseA"/>
    <property type="match status" value="1"/>
</dbReference>
<accession>A0A6J6FI67</accession>
<dbReference type="InterPro" id="IPR025824">
    <property type="entry name" value="OB-fold_nuc-bd_dom"/>
</dbReference>
<dbReference type="PANTHER" id="PTHR30008">
    <property type="entry name" value="EXODEOXYRIBONUCLEASE 7 LARGE SUBUNIT"/>
    <property type="match status" value="1"/>
</dbReference>
<dbReference type="GO" id="GO:0006308">
    <property type="term" value="P:DNA catabolic process"/>
    <property type="evidence" value="ECO:0007669"/>
    <property type="project" value="InterPro"/>
</dbReference>
<dbReference type="GO" id="GO:0009318">
    <property type="term" value="C:exodeoxyribonuclease VII complex"/>
    <property type="evidence" value="ECO:0007669"/>
    <property type="project" value="InterPro"/>
</dbReference>
<keyword evidence="3" id="KW-0378">Hydrolase</keyword>
<evidence type="ECO:0000259" key="6">
    <source>
        <dbReference type="Pfam" id="PF13742"/>
    </source>
</evidence>
<evidence type="ECO:0000256" key="1">
    <source>
        <dbReference type="ARBA" id="ARBA00022490"/>
    </source>
</evidence>
<gene>
    <name evidence="7" type="ORF">UFOPK1788_00393</name>
</gene>
<dbReference type="Pfam" id="PF13742">
    <property type="entry name" value="tRNA_anti_2"/>
    <property type="match status" value="1"/>
</dbReference>
<keyword evidence="4" id="KW-0269">Exonuclease</keyword>
<evidence type="ECO:0000313" key="7">
    <source>
        <dbReference type="EMBL" id="CAB4588591.1"/>
    </source>
</evidence>
<proteinExistence type="inferred from homology"/>
<feature type="domain" description="Exonuclease VII large subunit C-terminal" evidence="5">
    <location>
        <begin position="125"/>
        <end position="323"/>
    </location>
</feature>
<dbReference type="AlphaFoldDB" id="A0A6J6FI67"/>
<evidence type="ECO:0000256" key="2">
    <source>
        <dbReference type="ARBA" id="ARBA00022722"/>
    </source>
</evidence>
<dbReference type="HAMAP" id="MF_00378">
    <property type="entry name" value="Exonuc_7_L"/>
    <property type="match status" value="1"/>
</dbReference>
<protein>
    <submittedName>
        <fullName evidence="7">Unannotated protein</fullName>
    </submittedName>
</protein>
<dbReference type="CDD" id="cd04489">
    <property type="entry name" value="ExoVII_LU_OBF"/>
    <property type="match status" value="1"/>
</dbReference>
<reference evidence="7" key="1">
    <citation type="submission" date="2020-05" db="EMBL/GenBank/DDBJ databases">
        <authorList>
            <person name="Chiriac C."/>
            <person name="Salcher M."/>
            <person name="Ghai R."/>
            <person name="Kavagutti S V."/>
        </authorList>
    </citation>
    <scope>NUCLEOTIDE SEQUENCE</scope>
</reference>
<dbReference type="EMBL" id="CAEZUE010000035">
    <property type="protein sequence ID" value="CAB4588591.1"/>
    <property type="molecule type" value="Genomic_DNA"/>
</dbReference>
<dbReference type="InterPro" id="IPR020579">
    <property type="entry name" value="Exonuc_VII_lsu_C"/>
</dbReference>
<organism evidence="7">
    <name type="scientific">freshwater metagenome</name>
    <dbReference type="NCBI Taxonomy" id="449393"/>
    <lineage>
        <taxon>unclassified sequences</taxon>
        <taxon>metagenomes</taxon>
        <taxon>ecological metagenomes</taxon>
    </lineage>
</organism>
<evidence type="ECO:0000256" key="3">
    <source>
        <dbReference type="ARBA" id="ARBA00022801"/>
    </source>
</evidence>
<dbReference type="GO" id="GO:0008855">
    <property type="term" value="F:exodeoxyribonuclease VII activity"/>
    <property type="evidence" value="ECO:0007669"/>
    <property type="project" value="InterPro"/>
</dbReference>
<keyword evidence="2" id="KW-0540">Nuclease</keyword>
<dbReference type="GO" id="GO:0003676">
    <property type="term" value="F:nucleic acid binding"/>
    <property type="evidence" value="ECO:0007669"/>
    <property type="project" value="InterPro"/>
</dbReference>
<keyword evidence="1" id="KW-0963">Cytoplasm</keyword>
<dbReference type="Pfam" id="PF02601">
    <property type="entry name" value="Exonuc_VII_L"/>
    <property type="match status" value="1"/>
</dbReference>
<name>A0A6J6FI67_9ZZZZ</name>
<evidence type="ECO:0000259" key="5">
    <source>
        <dbReference type="Pfam" id="PF02601"/>
    </source>
</evidence>
<dbReference type="PANTHER" id="PTHR30008:SF0">
    <property type="entry name" value="EXODEOXYRIBONUCLEASE 7 LARGE SUBUNIT"/>
    <property type="match status" value="1"/>
</dbReference>
<sequence length="398" mass="43016">MPAGLSEEEPLSISAASGFARQKISAWGEFWLEGEIAEWRPWQSIVFFTLKDDTAKLEGKLDASTVAASGEQFASGDKVRMFGRFDLWPKNGEIKFIATAVRNKGLGDFIVSIEKLRVQLQSEGLFDESRKVALPYLPLGIGLITSKDSDAEKDVITNARLRWSDVKFVTVHTGVSGDAAVTQIPRAIAELDANPDVDVIIIARGGGAFMELVAFSDERIVRAAAACVTPLVSAIGHENDRPLLDEVADLRASTPTDAAKRVVPDVAAEINAVTQLQARGRSILTTTLAHEIDRITQLASRPVMTSPLAYIERATSDLINYRHRGFTLLDSAMQRATDAVHRLSSQLRTLSPQNTLDRGYAIVRDAAGSIVSKRGKVSGGDNVTLQVSDGSISATVTD</sequence>